<reference evidence="1 2" key="1">
    <citation type="journal article" date="2019" name="Int. J. Syst. Evol. Microbiol.">
        <title>The Global Catalogue of Microorganisms (GCM) 10K type strain sequencing project: providing services to taxonomists for standard genome sequencing and annotation.</title>
        <authorList>
            <consortium name="The Broad Institute Genomics Platform"/>
            <consortium name="The Broad Institute Genome Sequencing Center for Infectious Disease"/>
            <person name="Wu L."/>
            <person name="Ma J."/>
        </authorList>
    </citation>
    <scope>NUCLEOTIDE SEQUENCE [LARGE SCALE GENOMIC DNA]</scope>
    <source>
        <strain evidence="1 2">CGMCC 1.12563</strain>
    </source>
</reference>
<keyword evidence="2" id="KW-1185">Reference proteome</keyword>
<protein>
    <submittedName>
        <fullName evidence="1">DUF6663 family protein</fullName>
    </submittedName>
</protein>
<proteinExistence type="predicted"/>
<dbReference type="EMBL" id="JBHUDC010000003">
    <property type="protein sequence ID" value="MFD1512887.1"/>
    <property type="molecule type" value="Genomic_DNA"/>
</dbReference>
<name>A0ABD6AT60_9EURY</name>
<dbReference type="Proteomes" id="UP001597187">
    <property type="component" value="Unassembled WGS sequence"/>
</dbReference>
<gene>
    <name evidence="1" type="ORF">ACFSBT_06285</name>
</gene>
<organism evidence="1 2">
    <name type="scientific">Halomarina rubra</name>
    <dbReference type="NCBI Taxonomy" id="2071873"/>
    <lineage>
        <taxon>Archaea</taxon>
        <taxon>Methanobacteriati</taxon>
        <taxon>Methanobacteriota</taxon>
        <taxon>Stenosarchaea group</taxon>
        <taxon>Halobacteria</taxon>
        <taxon>Halobacteriales</taxon>
        <taxon>Natronomonadaceae</taxon>
        <taxon>Halomarina</taxon>
    </lineage>
</organism>
<comment type="caution">
    <text evidence="1">The sequence shown here is derived from an EMBL/GenBank/DDBJ whole genome shotgun (WGS) entry which is preliminary data.</text>
</comment>
<dbReference type="AlphaFoldDB" id="A0ABD6AT60"/>
<dbReference type="InterPro" id="IPR046604">
    <property type="entry name" value="DUF6663"/>
</dbReference>
<sequence length="182" mass="20139">MEEYRVLASPRDPDERLLLDTAADPTFVPASALDGVDPGNRVRAALDWTTGREDGPAVTEFEVVDSTRFRFRRDVTPLFEAAADCWQRAMADGEAMDTRVLRNTDADPVGLVVVFAEQPGARDLFGEFEDGTKPLDPLLEGVPSEPPYEVFVLDPAEHRCVAVTVAFDPQGRFADTMRDTYC</sequence>
<evidence type="ECO:0000313" key="2">
    <source>
        <dbReference type="Proteomes" id="UP001597187"/>
    </source>
</evidence>
<accession>A0ABD6AT60</accession>
<dbReference type="RefSeq" id="WP_250872861.1">
    <property type="nucleotide sequence ID" value="NZ_JALXFV010000003.1"/>
</dbReference>
<dbReference type="Pfam" id="PF20368">
    <property type="entry name" value="DUF6663"/>
    <property type="match status" value="1"/>
</dbReference>
<evidence type="ECO:0000313" key="1">
    <source>
        <dbReference type="EMBL" id="MFD1512887.1"/>
    </source>
</evidence>